<gene>
    <name evidence="1" type="ORF">PSSM7_044</name>
</gene>
<proteinExistence type="predicted"/>
<dbReference type="EMBL" id="GU071103">
    <property type="protein sequence ID" value="ADO99059.1"/>
    <property type="molecule type" value="Genomic_DNA"/>
</dbReference>
<dbReference type="OrthoDB" id="23547at10239"/>
<evidence type="ECO:0000313" key="2">
    <source>
        <dbReference type="Proteomes" id="UP000006532"/>
    </source>
</evidence>
<organism evidence="1 2">
    <name type="scientific">Prochlorococcus phage P-SSM7</name>
    <dbReference type="NCBI Taxonomy" id="445688"/>
    <lineage>
        <taxon>Viruses</taxon>
        <taxon>Duplodnaviria</taxon>
        <taxon>Heunggongvirae</taxon>
        <taxon>Uroviricota</taxon>
        <taxon>Caudoviricetes</taxon>
        <taxon>Pantevenvirales</taxon>
        <taxon>Kyanoviridae</taxon>
        <taxon>Palaemonvirus</taxon>
        <taxon>Palaemonvirus pssm7</taxon>
    </lineage>
</organism>
<keyword evidence="2" id="KW-1185">Reference proteome</keyword>
<sequence>MPQFTLICTDEDQTITTKEFEATILEDVVGKTEDFLKGVGYVFEGLNTEVNPVKEINKLHEDYITAYRKAD</sequence>
<name>E3SNG2_9CAUD</name>
<dbReference type="KEGG" id="vg:10329561"/>
<accession>E3SNG2</accession>
<protein>
    <submittedName>
        <fullName evidence="1">Uncharacterized protein</fullName>
    </submittedName>
</protein>
<dbReference type="GeneID" id="10329561"/>
<dbReference type="RefSeq" id="YP_004324875.1">
    <property type="nucleotide sequence ID" value="NC_015290.1"/>
</dbReference>
<dbReference type="Proteomes" id="UP000006532">
    <property type="component" value="Segment"/>
</dbReference>
<evidence type="ECO:0000313" key="1">
    <source>
        <dbReference type="EMBL" id="ADO99059.1"/>
    </source>
</evidence>
<reference evidence="1 2" key="1">
    <citation type="journal article" date="2010" name="Environ. Microbiol.">
        <title>Genomic analysis of oceanic cyanobacterial myoviruses compared with T4-like myoviruses from diverse hosts and environments.</title>
        <authorList>
            <person name="Sullivan M.B."/>
            <person name="Huang K.H."/>
            <person name="Ignacio-Espinoza J.C."/>
            <person name="Berlin A.M."/>
            <person name="Kelly L."/>
            <person name="Weigele P.R."/>
            <person name="DeFrancesco A.S."/>
            <person name="Kern S.E."/>
            <person name="Thompson L.R."/>
            <person name="Young S."/>
            <person name="Yandava C."/>
            <person name="Fu R."/>
            <person name="Krastins B."/>
            <person name="Chase M."/>
            <person name="Sarracino D."/>
            <person name="Osburne M.S."/>
            <person name="Henn M.R."/>
            <person name="Chisholm S.W."/>
        </authorList>
    </citation>
    <scope>NUCLEOTIDE SEQUENCE [LARGE SCALE GENOMIC DNA]</scope>
    <source>
        <strain evidence="1">NATL1A-15</strain>
    </source>
</reference>